<comment type="similarity">
    <text evidence="2">Belongs to the ING family.</text>
</comment>
<name>A0A1Y2LHZ2_EPING</name>
<dbReference type="PANTHER" id="PTHR10333:SF94">
    <property type="entry name" value="FINGER DOMAIN PROTEIN, PUTATIVE (AFU_ORTHOLOGUE AFUA_3G11940)-RELATED"/>
    <property type="match status" value="1"/>
</dbReference>
<dbReference type="OMA" id="EVMIHRE"/>
<evidence type="ECO:0000259" key="12">
    <source>
        <dbReference type="PROSITE" id="PS50016"/>
    </source>
</evidence>
<evidence type="ECO:0000256" key="4">
    <source>
        <dbReference type="ARBA" id="ARBA00022771"/>
    </source>
</evidence>
<comment type="subcellular location">
    <subcellularLocation>
        <location evidence="1">Nucleus</location>
    </subcellularLocation>
</comment>
<dbReference type="InterPro" id="IPR001965">
    <property type="entry name" value="Znf_PHD"/>
</dbReference>
<feature type="compositionally biased region" description="Polar residues" evidence="11">
    <location>
        <begin position="774"/>
        <end position="787"/>
    </location>
</feature>
<evidence type="ECO:0000256" key="9">
    <source>
        <dbReference type="PROSITE-ProRule" id="PRU00146"/>
    </source>
</evidence>
<evidence type="ECO:0000313" key="13">
    <source>
        <dbReference type="EMBL" id="OSS43501.1"/>
    </source>
</evidence>
<dbReference type="PROSITE" id="PS50016">
    <property type="entry name" value="ZF_PHD_2"/>
    <property type="match status" value="1"/>
</dbReference>
<organism evidence="13 14">
    <name type="scientific">Epicoccum nigrum</name>
    <name type="common">Soil fungus</name>
    <name type="synonym">Epicoccum purpurascens</name>
    <dbReference type="NCBI Taxonomy" id="105696"/>
    <lineage>
        <taxon>Eukaryota</taxon>
        <taxon>Fungi</taxon>
        <taxon>Dikarya</taxon>
        <taxon>Ascomycota</taxon>
        <taxon>Pezizomycotina</taxon>
        <taxon>Dothideomycetes</taxon>
        <taxon>Pleosporomycetidae</taxon>
        <taxon>Pleosporales</taxon>
        <taxon>Pleosporineae</taxon>
        <taxon>Didymellaceae</taxon>
        <taxon>Epicoccum</taxon>
    </lineage>
</organism>
<feature type="binding site" evidence="8">
    <location>
        <position position="862"/>
    </location>
    <ligand>
        <name>Zn(2+)</name>
        <dbReference type="ChEBI" id="CHEBI:29105"/>
        <label>2</label>
    </ligand>
</feature>
<evidence type="ECO:0000256" key="11">
    <source>
        <dbReference type="SAM" id="MobiDB-lite"/>
    </source>
</evidence>
<evidence type="ECO:0000256" key="10">
    <source>
        <dbReference type="SAM" id="Coils"/>
    </source>
</evidence>
<feature type="compositionally biased region" description="Basic residues" evidence="11">
    <location>
        <begin position="509"/>
        <end position="524"/>
    </location>
</feature>
<feature type="binding site" evidence="8">
    <location>
        <position position="868"/>
    </location>
    <ligand>
        <name>Zn(2+)</name>
        <dbReference type="ChEBI" id="CHEBI:29105"/>
        <label>1</label>
    </ligand>
</feature>
<keyword evidence="4 9" id="KW-0863">Zinc-finger</keyword>
<feature type="compositionally biased region" description="Basic and acidic residues" evidence="11">
    <location>
        <begin position="754"/>
        <end position="768"/>
    </location>
</feature>
<dbReference type="GO" id="GO:0005634">
    <property type="term" value="C:nucleus"/>
    <property type="evidence" value="ECO:0007669"/>
    <property type="project" value="UniProtKB-SubCell"/>
</dbReference>
<feature type="site" description="Histone H3K4me3 binding" evidence="7">
    <location>
        <position position="866"/>
    </location>
</feature>
<dbReference type="InterPro" id="IPR019787">
    <property type="entry name" value="Znf_PHD-finger"/>
</dbReference>
<feature type="binding site" evidence="8">
    <location>
        <position position="888"/>
    </location>
    <ligand>
        <name>Zn(2+)</name>
        <dbReference type="ChEBI" id="CHEBI:29105"/>
        <label>2</label>
    </ligand>
</feature>
<keyword evidence="14" id="KW-1185">Reference proteome</keyword>
<keyword evidence="10" id="KW-0175">Coiled coil</keyword>
<evidence type="ECO:0000256" key="6">
    <source>
        <dbReference type="ARBA" id="ARBA00023242"/>
    </source>
</evidence>
<feature type="compositionally biased region" description="Basic and acidic residues" evidence="11">
    <location>
        <begin position="542"/>
        <end position="555"/>
    </location>
</feature>
<dbReference type="InterPro" id="IPR019786">
    <property type="entry name" value="Zinc_finger_PHD-type_CS"/>
</dbReference>
<feature type="coiled-coil region" evidence="10">
    <location>
        <begin position="372"/>
        <end position="406"/>
    </location>
</feature>
<feature type="compositionally biased region" description="Low complexity" evidence="11">
    <location>
        <begin position="722"/>
        <end position="733"/>
    </location>
</feature>
<evidence type="ECO:0000256" key="7">
    <source>
        <dbReference type="PIRSR" id="PIRSR628651-50"/>
    </source>
</evidence>
<protein>
    <recommendedName>
        <fullName evidence="12">PHD-type domain-containing protein</fullName>
    </recommendedName>
</protein>
<feature type="region of interest" description="Disordered" evidence="11">
    <location>
        <begin position="424"/>
        <end position="475"/>
    </location>
</feature>
<dbReference type="SMART" id="SM01408">
    <property type="entry name" value="ING"/>
    <property type="match status" value="1"/>
</dbReference>
<evidence type="ECO:0000256" key="2">
    <source>
        <dbReference type="ARBA" id="ARBA00010210"/>
    </source>
</evidence>
<feature type="site" description="Histone H3K4me3 binding" evidence="7">
    <location>
        <position position="844"/>
    </location>
</feature>
<dbReference type="PANTHER" id="PTHR10333">
    <property type="entry name" value="INHIBITOR OF GROWTH PROTEIN"/>
    <property type="match status" value="1"/>
</dbReference>
<evidence type="ECO:0000256" key="8">
    <source>
        <dbReference type="PIRSR" id="PIRSR628651-51"/>
    </source>
</evidence>
<dbReference type="STRING" id="105696.A0A1Y2LHZ2"/>
<keyword evidence="5 8" id="KW-0862">Zinc</keyword>
<proteinExistence type="inferred from homology"/>
<evidence type="ECO:0000256" key="1">
    <source>
        <dbReference type="ARBA" id="ARBA00004123"/>
    </source>
</evidence>
<dbReference type="AlphaFoldDB" id="A0A1Y2LHZ2"/>
<dbReference type="SMART" id="SM00249">
    <property type="entry name" value="PHD"/>
    <property type="match status" value="1"/>
</dbReference>
<feature type="site" description="Histone H3K4me3 binding" evidence="7">
    <location>
        <position position="855"/>
    </location>
</feature>
<feature type="site" description="Histone H3K4me3 binding" evidence="7">
    <location>
        <position position="859"/>
    </location>
</feature>
<evidence type="ECO:0000313" key="14">
    <source>
        <dbReference type="Proteomes" id="UP000193240"/>
    </source>
</evidence>
<accession>A0A1Y2LHZ2</accession>
<gene>
    <name evidence="13" type="ORF">B5807_11870</name>
</gene>
<dbReference type="CDD" id="cd15505">
    <property type="entry name" value="PHD_ING"/>
    <property type="match status" value="1"/>
</dbReference>
<feature type="compositionally biased region" description="Basic residues" evidence="11">
    <location>
        <begin position="811"/>
        <end position="826"/>
    </location>
</feature>
<dbReference type="GO" id="GO:0000123">
    <property type="term" value="C:histone acetyltransferase complex"/>
    <property type="evidence" value="ECO:0007669"/>
    <property type="project" value="TreeGrafter"/>
</dbReference>
<feature type="binding site" evidence="8">
    <location>
        <position position="871"/>
    </location>
    <ligand>
        <name>Zn(2+)</name>
        <dbReference type="ChEBI" id="CHEBI:29105"/>
        <label>1</label>
    </ligand>
</feature>
<feature type="region of interest" description="Disordered" evidence="11">
    <location>
        <begin position="87"/>
        <end position="111"/>
    </location>
</feature>
<dbReference type="EMBL" id="KZ107864">
    <property type="protein sequence ID" value="OSS43501.1"/>
    <property type="molecule type" value="Genomic_DNA"/>
</dbReference>
<dbReference type="InterPro" id="IPR011011">
    <property type="entry name" value="Znf_FYVE_PHD"/>
</dbReference>
<dbReference type="InterPro" id="IPR028651">
    <property type="entry name" value="ING_fam"/>
</dbReference>
<dbReference type="SUPFAM" id="SSF57903">
    <property type="entry name" value="FYVE/PHD zinc finger"/>
    <property type="match status" value="1"/>
</dbReference>
<feature type="binding site" evidence="8">
    <location>
        <position position="845"/>
    </location>
    <ligand>
        <name>Zn(2+)</name>
        <dbReference type="ChEBI" id="CHEBI:29105"/>
        <label>1</label>
    </ligand>
</feature>
<dbReference type="InterPro" id="IPR024610">
    <property type="entry name" value="ING_N_histone-binding"/>
</dbReference>
<dbReference type="GO" id="GO:0006355">
    <property type="term" value="P:regulation of DNA-templated transcription"/>
    <property type="evidence" value="ECO:0007669"/>
    <property type="project" value="TreeGrafter"/>
</dbReference>
<dbReference type="Gene3D" id="6.10.140.1740">
    <property type="match status" value="1"/>
</dbReference>
<dbReference type="Proteomes" id="UP000193240">
    <property type="component" value="Unassembled WGS sequence"/>
</dbReference>
<feature type="region of interest" description="Disordered" evidence="11">
    <location>
        <begin position="212"/>
        <end position="316"/>
    </location>
</feature>
<feature type="compositionally biased region" description="Polar residues" evidence="11">
    <location>
        <begin position="8"/>
        <end position="41"/>
    </location>
</feature>
<dbReference type="InterPro" id="IPR013083">
    <property type="entry name" value="Znf_RING/FYVE/PHD"/>
</dbReference>
<dbReference type="GO" id="GO:0008270">
    <property type="term" value="F:zinc ion binding"/>
    <property type="evidence" value="ECO:0007669"/>
    <property type="project" value="UniProtKB-KW"/>
</dbReference>
<dbReference type="InParanoid" id="A0A1Y2LHZ2"/>
<feature type="compositionally biased region" description="Pro residues" evidence="11">
    <location>
        <begin position="219"/>
        <end position="232"/>
    </location>
</feature>
<dbReference type="PROSITE" id="PS01359">
    <property type="entry name" value="ZF_PHD_1"/>
    <property type="match status" value="1"/>
</dbReference>
<evidence type="ECO:0000256" key="3">
    <source>
        <dbReference type="ARBA" id="ARBA00022723"/>
    </source>
</evidence>
<feature type="compositionally biased region" description="Basic and acidic residues" evidence="11">
    <location>
        <begin position="443"/>
        <end position="454"/>
    </location>
</feature>
<feature type="compositionally biased region" description="Low complexity" evidence="11">
    <location>
        <begin position="665"/>
        <end position="697"/>
    </location>
</feature>
<feature type="region of interest" description="Disordered" evidence="11">
    <location>
        <begin position="1"/>
        <end position="43"/>
    </location>
</feature>
<feature type="compositionally biased region" description="Low complexity" evidence="11">
    <location>
        <begin position="570"/>
        <end position="586"/>
    </location>
</feature>
<dbReference type="GO" id="GO:0004402">
    <property type="term" value="F:histone acetyltransferase activity"/>
    <property type="evidence" value="ECO:0007669"/>
    <property type="project" value="TreeGrafter"/>
</dbReference>
<feature type="binding site" evidence="8">
    <location>
        <position position="858"/>
    </location>
    <ligand>
        <name>Zn(2+)</name>
        <dbReference type="ChEBI" id="CHEBI:29105"/>
        <label>2</label>
    </ligand>
</feature>
<feature type="compositionally biased region" description="Basic and acidic residues" evidence="11">
    <location>
        <begin position="285"/>
        <end position="298"/>
    </location>
</feature>
<feature type="binding site" evidence="8">
    <location>
        <position position="891"/>
    </location>
    <ligand>
        <name>Zn(2+)</name>
        <dbReference type="ChEBI" id="CHEBI:29105"/>
        <label>2</label>
    </ligand>
</feature>
<evidence type="ECO:0000256" key="5">
    <source>
        <dbReference type="ARBA" id="ARBA00022833"/>
    </source>
</evidence>
<feature type="compositionally biased region" description="Basic residues" evidence="11">
    <location>
        <begin position="254"/>
        <end position="265"/>
    </location>
</feature>
<feature type="region of interest" description="Disordered" evidence="11">
    <location>
        <begin position="502"/>
        <end position="839"/>
    </location>
</feature>
<keyword evidence="6" id="KW-0539">Nucleus</keyword>
<dbReference type="Pfam" id="PF00628">
    <property type="entry name" value="PHD"/>
    <property type="match status" value="1"/>
</dbReference>
<feature type="binding site" evidence="8">
    <location>
        <position position="847"/>
    </location>
    <ligand>
        <name>Zn(2+)</name>
        <dbReference type="ChEBI" id="CHEBI:29105"/>
        <label>1</label>
    </ligand>
</feature>
<feature type="domain" description="PHD-type" evidence="12">
    <location>
        <begin position="842"/>
        <end position="894"/>
    </location>
</feature>
<keyword evidence="3 8" id="KW-0479">Metal-binding</keyword>
<reference evidence="13 14" key="1">
    <citation type="journal article" date="2017" name="Genome Announc.">
        <title>Genome sequence of the saprophytic ascomycete Epicoccum nigrum ICMP 19927 strain isolated from New Zealand.</title>
        <authorList>
            <person name="Fokin M."/>
            <person name="Fleetwood D."/>
            <person name="Weir B.S."/>
            <person name="Villas-Boas S.G."/>
        </authorList>
    </citation>
    <scope>NUCLEOTIDE SEQUENCE [LARGE SCALE GENOMIC DNA]</scope>
    <source>
        <strain evidence="13 14">ICMP 19927</strain>
    </source>
</reference>
<sequence>MVPGLAASGSSVASPIPGTTTTLSARDTGGPSTTNLSSSLHSRAAPIPASDSINAWLECLTRASAASHPDHSPRCTTEPTMADVEDAPATQAQAQAQAATPAPTPNPDAQTTVNDFLDYTEFYPSDLVRSLTLIGDLDATYAEAVQQVHELTALYCKLPQLPDRERPDPALLRKQIAQQLQKAINQREYAYTEAARLYEVTVRHCQRSSIIKRKLQAQPEPPSRDPTPPPVSPSALKRSYERPRLHLTFDAAAARKHMTPNRGRQRAYSITSSDESDAPGARRGHPTDRPRKAQTYKDRPHKPRSRPPGVAGTNVHSSIAGISTSNALAKLTPPPADARPGSKWAPWMKLTEYEMAVLRKQMKKNAVWTPSLTMVNRELERKHRTRADYEQEMARCEAAGEQLLDEEPETLLQIATAQGVDDPALSATANNADGLTAPGEPAPARERERERDDTAEAPDGQTQLDTRRKKARGGLRALEDATKTIQNAADGLKELTFFAHTVSTPPTSARKRSATRPATSKRKRDTTPPAGVESPAGEPEATTEKDATSQPEPKRPRLQLIAPAPPPDRSPSTPAPVLDEATAPEEATPEEQPEIAESPPAGLPPAEPSLAAQTLVPDESFTTVQVPLAPAGPGTPEVDDLPEPKEASEKTTPVQSSPLPPPSPLNAKKSSPVAHVPAPESESAAAPAQPALTAPSTRSQRKSITPKNSSPPPVEPSKPRTTRTAVAERAASTEPTIALRPRSSRSHVPTPKAQSEEPKPNEGRPVRDTRRHSIFSQSALTAPTPTRASARRKPPPKGEVTSAENGQKTVTHVKRSQGSKINRKKKMDGQPNEVEENDSDDERYCICNDIAYGDMISCDNNCDKEWFHFKCVGMTVLEMPGRRAKWYCPDCREKLGIDAFGNPKVPPPLPGRRGNRGWST</sequence>
<dbReference type="Gene3D" id="3.30.40.10">
    <property type="entry name" value="Zinc/RING finger domain, C3HC4 (zinc finger)"/>
    <property type="match status" value="1"/>
</dbReference>